<dbReference type="AlphaFoldDB" id="A0A520MHJ6"/>
<evidence type="ECO:0000313" key="3">
    <source>
        <dbReference type="Proteomes" id="UP000315889"/>
    </source>
</evidence>
<dbReference type="Pfam" id="PF06794">
    <property type="entry name" value="UPF0270"/>
    <property type="match status" value="1"/>
</dbReference>
<sequence length="86" mass="10030">MIEIPSERLSRDILGAVIEEYILREGTDYGFQEASLESKIKQVHRQIVQGDVLITFDPATENCTLLTRNQFNRYRKDLQTNERSDL</sequence>
<reference evidence="2 3" key="1">
    <citation type="submission" date="2019-02" db="EMBL/GenBank/DDBJ databases">
        <title>Prokaryotic population dynamics and viral predation in marine succession experiment using metagenomics: the confinement effect.</title>
        <authorList>
            <person name="Haro-Moreno J.M."/>
            <person name="Rodriguez-Valera F."/>
            <person name="Lopez-Perez M."/>
        </authorList>
    </citation>
    <scope>NUCLEOTIDE SEQUENCE [LARGE SCALE GENOMIC DNA]</scope>
    <source>
        <strain evidence="2">MED-G170</strain>
    </source>
</reference>
<accession>A0A520MHJ6</accession>
<dbReference type="Gene3D" id="1.10.10.610">
    <property type="entry name" value="YehU-like"/>
    <property type="match status" value="1"/>
</dbReference>
<dbReference type="Proteomes" id="UP000315889">
    <property type="component" value="Unassembled WGS sequence"/>
</dbReference>
<protein>
    <submittedName>
        <fullName evidence="2">YheU family protein</fullName>
    </submittedName>
</protein>
<name>A0A520MHJ6_9GAMM</name>
<dbReference type="InterPro" id="IPR010648">
    <property type="entry name" value="UPF0270"/>
</dbReference>
<dbReference type="SUPFAM" id="SSF118001">
    <property type="entry name" value="YehU-like"/>
    <property type="match status" value="1"/>
</dbReference>
<evidence type="ECO:0000256" key="1">
    <source>
        <dbReference type="ARBA" id="ARBA00006450"/>
    </source>
</evidence>
<dbReference type="InterPro" id="IPR036685">
    <property type="entry name" value="YehU-like_sf"/>
</dbReference>
<organism evidence="2 3">
    <name type="scientific">SAR92 clade bacterium</name>
    <dbReference type="NCBI Taxonomy" id="2315479"/>
    <lineage>
        <taxon>Bacteria</taxon>
        <taxon>Pseudomonadati</taxon>
        <taxon>Pseudomonadota</taxon>
        <taxon>Gammaproteobacteria</taxon>
        <taxon>Cellvibrionales</taxon>
        <taxon>Porticoccaceae</taxon>
        <taxon>SAR92 clade</taxon>
    </lineage>
</organism>
<dbReference type="EMBL" id="SHBP01000003">
    <property type="protein sequence ID" value="RZO20683.1"/>
    <property type="molecule type" value="Genomic_DNA"/>
</dbReference>
<evidence type="ECO:0000313" key="2">
    <source>
        <dbReference type="EMBL" id="RZO20683.1"/>
    </source>
</evidence>
<comment type="similarity">
    <text evidence="1">Belongs to the UPF0270 family.</text>
</comment>
<gene>
    <name evidence="2" type="ORF">EVB03_02945</name>
</gene>
<comment type="caution">
    <text evidence="2">The sequence shown here is derived from an EMBL/GenBank/DDBJ whole genome shotgun (WGS) entry which is preliminary data.</text>
</comment>
<proteinExistence type="inferred from homology"/>